<keyword evidence="3" id="KW-1185">Reference proteome</keyword>
<dbReference type="eggNOG" id="COG1788">
    <property type="taxonomic scope" value="Bacteria"/>
</dbReference>
<dbReference type="InterPro" id="IPR004165">
    <property type="entry name" value="CoA_trans_fam_I"/>
</dbReference>
<organism evidence="2 3">
    <name type="scientific">Actinoplanes utahensis</name>
    <dbReference type="NCBI Taxonomy" id="1869"/>
    <lineage>
        <taxon>Bacteria</taxon>
        <taxon>Bacillati</taxon>
        <taxon>Actinomycetota</taxon>
        <taxon>Actinomycetes</taxon>
        <taxon>Micromonosporales</taxon>
        <taxon>Micromonosporaceae</taxon>
        <taxon>Actinoplanes</taxon>
    </lineage>
</organism>
<dbReference type="InterPro" id="IPR037171">
    <property type="entry name" value="NagB/RpiA_transferase-like"/>
</dbReference>
<dbReference type="SMART" id="SM00882">
    <property type="entry name" value="CoA_trans"/>
    <property type="match status" value="1"/>
</dbReference>
<dbReference type="PANTHER" id="PTHR43293">
    <property type="entry name" value="ACETATE COA-TRANSFERASE YDIF"/>
    <property type="match status" value="1"/>
</dbReference>
<dbReference type="EMBL" id="JRTT01000018">
    <property type="protein sequence ID" value="KHD76402.1"/>
    <property type="molecule type" value="Genomic_DNA"/>
</dbReference>
<comment type="caution">
    <text evidence="2">The sequence shown here is derived from an EMBL/GenBank/DDBJ whole genome shotgun (WGS) entry which is preliminary data.</text>
</comment>
<dbReference type="AlphaFoldDB" id="A0A0A6X8E7"/>
<evidence type="ECO:0000313" key="3">
    <source>
        <dbReference type="Proteomes" id="UP000054537"/>
    </source>
</evidence>
<sequence>MDKLVGIEDPVAEVRDGMTLGIGGWGSRRKPMALVRALVRAGRRDLTLVSYGGPDVGILVAAGCVRRVVTGFVSLDSIPLEPHFRRARSAGTIQLTEYDEGMLYWGLLAAANRLPFLPIRAGLGSDVMRVNPGLRTIRSPYADGAELVAMPAIHLDVAFIHLNRADAQGNGRYLGPDPYFDDLFCLAAKRRFLTCERLETDLFSSGPPQTLLVNRSMVDGVTETPNGAHFTSCAPDHGRDETFQREYANTDWETFRARYLDGGESDYQQAVKR</sequence>
<dbReference type="PANTHER" id="PTHR43293:SF3">
    <property type="entry name" value="CHOLESTEROL RING-CLEAVING HYDROLASE IPDB SUBUNIT"/>
    <property type="match status" value="1"/>
</dbReference>
<accession>A0A0A6X8E7</accession>
<dbReference type="RefSeq" id="WP_043525565.1">
    <property type="nucleotide sequence ID" value="NZ_BAABKU010000014.1"/>
</dbReference>
<comment type="similarity">
    <text evidence="1">Belongs to the 3-oxoacid CoA-transferase subunit B family.</text>
</comment>
<reference evidence="2 3" key="1">
    <citation type="submission" date="2014-10" db="EMBL/GenBank/DDBJ databases">
        <title>Draft genome sequence of Actinoplanes utahensis NRRL 12052.</title>
        <authorList>
            <person name="Velasco-Bucheli B."/>
            <person name="del Cerro C."/>
            <person name="Hormigo D."/>
            <person name="Garcia J.L."/>
            <person name="Acebal C."/>
            <person name="Arroyo M."/>
            <person name="de la Mata I."/>
        </authorList>
    </citation>
    <scope>NUCLEOTIDE SEQUENCE [LARGE SCALE GENOMIC DNA]</scope>
    <source>
        <strain evidence="2 3">NRRL 12052</strain>
    </source>
</reference>
<protein>
    <submittedName>
        <fullName evidence="2">CoA-transferase</fullName>
    </submittedName>
</protein>
<dbReference type="STRING" id="1869.MB27_16965"/>
<gene>
    <name evidence="2" type="ORF">MB27_16965</name>
</gene>
<proteinExistence type="inferred from homology"/>
<keyword evidence="2" id="KW-0808">Transferase</keyword>
<dbReference type="GO" id="GO:0008410">
    <property type="term" value="F:CoA-transferase activity"/>
    <property type="evidence" value="ECO:0007669"/>
    <property type="project" value="InterPro"/>
</dbReference>
<dbReference type="Gene3D" id="3.30.30.40">
    <property type="match status" value="1"/>
</dbReference>
<dbReference type="Pfam" id="PF01144">
    <property type="entry name" value="CoA_trans"/>
    <property type="match status" value="1"/>
</dbReference>
<dbReference type="Proteomes" id="UP000054537">
    <property type="component" value="Unassembled WGS sequence"/>
</dbReference>
<name>A0A0A6X8E7_ACTUT</name>
<dbReference type="Gene3D" id="3.40.1080.10">
    <property type="entry name" value="Glutaconate Coenzyme A-transferase"/>
    <property type="match status" value="1"/>
</dbReference>
<evidence type="ECO:0000313" key="2">
    <source>
        <dbReference type="EMBL" id="KHD76402.1"/>
    </source>
</evidence>
<evidence type="ECO:0000256" key="1">
    <source>
        <dbReference type="ARBA" id="ARBA00007047"/>
    </source>
</evidence>
<dbReference type="SUPFAM" id="SSF100950">
    <property type="entry name" value="NagB/RpiA/CoA transferase-like"/>
    <property type="match status" value="1"/>
</dbReference>